<dbReference type="SUPFAM" id="SSF55785">
    <property type="entry name" value="PYP-like sensor domain (PAS domain)"/>
    <property type="match status" value="4"/>
</dbReference>
<dbReference type="PROSITE" id="PS50113">
    <property type="entry name" value="PAC"/>
    <property type="match status" value="4"/>
</dbReference>
<dbReference type="InterPro" id="IPR035965">
    <property type="entry name" value="PAS-like_dom_sf"/>
</dbReference>
<name>Q0W3N0_METAR</name>
<dbReference type="PANTHER" id="PTHR43304">
    <property type="entry name" value="PHYTOCHROME-LIKE PROTEIN CPH1"/>
    <property type="match status" value="1"/>
</dbReference>
<dbReference type="STRING" id="351160.RCIX1825"/>
<dbReference type="PROSITE" id="PS50112">
    <property type="entry name" value="PAS"/>
    <property type="match status" value="4"/>
</dbReference>
<dbReference type="Pfam" id="PF00989">
    <property type="entry name" value="PAS"/>
    <property type="match status" value="1"/>
</dbReference>
<comment type="catalytic activity">
    <reaction evidence="1">
        <text>ATP + protein L-histidine = ADP + protein N-phospho-L-histidine.</text>
        <dbReference type="EC" id="2.7.13.3"/>
    </reaction>
</comment>
<reference evidence="9 10" key="1">
    <citation type="journal article" date="2006" name="Science">
        <title>Genome of rice cluster I archaea -- the key methane producers in the rice rhizosphere.</title>
        <authorList>
            <person name="Erkel C."/>
            <person name="Kube M."/>
            <person name="Reinhardt R."/>
            <person name="Liesack W."/>
        </authorList>
    </citation>
    <scope>NUCLEOTIDE SEQUENCE [LARGE SCALE GENOMIC DNA]</scope>
    <source>
        <strain evidence="10">DSM 22066 / NBRC 105507 / MRE50</strain>
    </source>
</reference>
<dbReference type="KEGG" id="rci:RCIX1825"/>
<feature type="domain" description="PAS" evidence="7">
    <location>
        <begin position="229"/>
        <end position="299"/>
    </location>
</feature>
<dbReference type="Pfam" id="PF08448">
    <property type="entry name" value="PAS_4"/>
    <property type="match status" value="1"/>
</dbReference>
<dbReference type="Pfam" id="PF13426">
    <property type="entry name" value="PAS_9"/>
    <property type="match status" value="1"/>
</dbReference>
<proteinExistence type="predicted"/>
<dbReference type="GO" id="GO:0004673">
    <property type="term" value="F:protein histidine kinase activity"/>
    <property type="evidence" value="ECO:0007669"/>
    <property type="project" value="UniProtKB-EC"/>
</dbReference>
<feature type="coiled-coil region" evidence="6">
    <location>
        <begin position="177"/>
        <end position="232"/>
    </location>
</feature>
<feature type="domain" description="PAS" evidence="7">
    <location>
        <begin position="356"/>
        <end position="426"/>
    </location>
</feature>
<dbReference type="CDD" id="cd00130">
    <property type="entry name" value="PAS"/>
    <property type="match status" value="4"/>
</dbReference>
<dbReference type="EC" id="2.7.13.3" evidence="2"/>
<dbReference type="SMART" id="SM00091">
    <property type="entry name" value="PAS"/>
    <property type="match status" value="4"/>
</dbReference>
<feature type="domain" description="PAS" evidence="7">
    <location>
        <begin position="66"/>
        <end position="137"/>
    </location>
</feature>
<keyword evidence="3" id="KW-0597">Phosphoprotein</keyword>
<dbReference type="EMBL" id="AM114193">
    <property type="protein sequence ID" value="CAJ37013.1"/>
    <property type="molecule type" value="Genomic_DNA"/>
</dbReference>
<dbReference type="GO" id="GO:0006355">
    <property type="term" value="P:regulation of DNA-templated transcription"/>
    <property type="evidence" value="ECO:0007669"/>
    <property type="project" value="InterPro"/>
</dbReference>
<sequence>MDVNRKELSAIKEALRENSRGMTITELSKAVGLNRHSVAKYTEVLVAAGHVDMRSFGPSKVYFLSQRVPISAMLSFSSDLIITLDKDLRVKNVNDRFLEIMNLSREQLLNKNIKNFHYHTEYILDLMPSIEAALGGKDTSVELFYQGRTGDRYFVMKSLPTVFEDGETGVTLILSDITEKKQAEEALRRERAELEIRVKERTAELEKANEKLKAEIEQRIRSEQALRESEEKYRNLVESISDVSWEIDSAGRFTYISPRIKDMMGYEPADFIGKTIEGFLAPGHARDIIDNVAQIFADPKHYSLQETHVLHRDGHEIILEANGTVLYDDGGNFRGYRGVIRDVTARKQAEEAVRRAEEKYRNLVEDVNDWIWECDLTGQYTYSSPKVYDILGYHPEEVVGLRSIDLMAPEKAKKMAETIVATQQGGTPPQMLEVELLHKDGRTIFLEVSGKPISGEQGAVIGFRGVARDVTEKKHIEQALLESESRLRSTIENVNDIVWEMDREAKFTYVSPKVKDILGYDPEYYLGRVIVEFMPQEDVPHFSEGFGRIFANPRPYSLEHMRMFHRSGRILSMEVNGSPFYDENGQFCGFRGVTRDITNRKLVSVKPGIS</sequence>
<dbReference type="InterPro" id="IPR013656">
    <property type="entry name" value="PAS_4"/>
</dbReference>
<dbReference type="PANTHER" id="PTHR43304:SF1">
    <property type="entry name" value="PAC DOMAIN-CONTAINING PROTEIN"/>
    <property type="match status" value="1"/>
</dbReference>
<dbReference type="SUPFAM" id="SSF46785">
    <property type="entry name" value="Winged helix' DNA-binding domain"/>
    <property type="match status" value="1"/>
</dbReference>
<dbReference type="AlphaFoldDB" id="Q0W3N0"/>
<dbReference type="InterPro" id="IPR000014">
    <property type="entry name" value="PAS"/>
</dbReference>
<gene>
    <name evidence="9" type="ORF">RCIX1825</name>
</gene>
<evidence type="ECO:0000256" key="1">
    <source>
        <dbReference type="ARBA" id="ARBA00000085"/>
    </source>
</evidence>
<dbReference type="GeneID" id="5144215"/>
<keyword evidence="4" id="KW-0808">Transferase</keyword>
<dbReference type="InterPro" id="IPR013767">
    <property type="entry name" value="PAS_fold"/>
</dbReference>
<evidence type="ECO:0000256" key="3">
    <source>
        <dbReference type="ARBA" id="ARBA00022553"/>
    </source>
</evidence>
<dbReference type="InterPro" id="IPR001610">
    <property type="entry name" value="PAC"/>
</dbReference>
<keyword evidence="5" id="KW-0418">Kinase</keyword>
<feature type="domain" description="PAS" evidence="7">
    <location>
        <begin position="483"/>
        <end position="553"/>
    </location>
</feature>
<accession>Q0W3N0</accession>
<dbReference type="SMART" id="SM00086">
    <property type="entry name" value="PAC"/>
    <property type="match status" value="4"/>
</dbReference>
<dbReference type="Proteomes" id="UP000000663">
    <property type="component" value="Chromosome"/>
</dbReference>
<protein>
    <recommendedName>
        <fullName evidence="2">histidine kinase</fullName>
        <ecNumber evidence="2">2.7.13.3</ecNumber>
    </recommendedName>
</protein>
<dbReference type="OrthoDB" id="8127at2157"/>
<evidence type="ECO:0000259" key="8">
    <source>
        <dbReference type="PROSITE" id="PS50113"/>
    </source>
</evidence>
<dbReference type="InterPro" id="IPR036388">
    <property type="entry name" value="WH-like_DNA-bd_sf"/>
</dbReference>
<dbReference type="InterPro" id="IPR000700">
    <property type="entry name" value="PAS-assoc_C"/>
</dbReference>
<dbReference type="Pfam" id="PF08447">
    <property type="entry name" value="PAS_3"/>
    <property type="match status" value="1"/>
</dbReference>
<feature type="domain" description="PAC" evidence="8">
    <location>
        <begin position="430"/>
        <end position="482"/>
    </location>
</feature>
<evidence type="ECO:0000256" key="5">
    <source>
        <dbReference type="ARBA" id="ARBA00022777"/>
    </source>
</evidence>
<keyword evidence="10" id="KW-1185">Reference proteome</keyword>
<organism evidence="9 10">
    <name type="scientific">Methanocella arvoryzae (strain DSM 22066 / NBRC 105507 / MRE50)</name>
    <dbReference type="NCBI Taxonomy" id="351160"/>
    <lineage>
        <taxon>Archaea</taxon>
        <taxon>Methanobacteriati</taxon>
        <taxon>Methanobacteriota</taxon>
        <taxon>Stenosarchaea group</taxon>
        <taxon>Methanomicrobia</taxon>
        <taxon>Methanocellales</taxon>
        <taxon>Methanocellaceae</taxon>
        <taxon>Methanocella</taxon>
    </lineage>
</organism>
<evidence type="ECO:0000313" key="9">
    <source>
        <dbReference type="EMBL" id="CAJ37013.1"/>
    </source>
</evidence>
<dbReference type="InterPro" id="IPR036390">
    <property type="entry name" value="WH_DNA-bd_sf"/>
</dbReference>
<feature type="domain" description="PAC" evidence="8">
    <location>
        <begin position="303"/>
        <end position="355"/>
    </location>
</feature>
<dbReference type="NCBIfam" id="TIGR00229">
    <property type="entry name" value="sensory_box"/>
    <property type="match status" value="4"/>
</dbReference>
<dbReference type="Gene3D" id="3.30.450.20">
    <property type="entry name" value="PAS domain"/>
    <property type="match status" value="4"/>
</dbReference>
<dbReference type="eggNOG" id="arCOG06918">
    <property type="taxonomic scope" value="Archaea"/>
</dbReference>
<feature type="domain" description="PAC" evidence="8">
    <location>
        <begin position="137"/>
        <end position="189"/>
    </location>
</feature>
<evidence type="ECO:0000256" key="6">
    <source>
        <dbReference type="SAM" id="Coils"/>
    </source>
</evidence>
<feature type="domain" description="PAC" evidence="8">
    <location>
        <begin position="557"/>
        <end position="609"/>
    </location>
</feature>
<dbReference type="RefSeq" id="WP_012035554.1">
    <property type="nucleotide sequence ID" value="NC_009464.1"/>
</dbReference>
<evidence type="ECO:0000256" key="4">
    <source>
        <dbReference type="ARBA" id="ARBA00022679"/>
    </source>
</evidence>
<dbReference type="InterPro" id="IPR013655">
    <property type="entry name" value="PAS_fold_3"/>
</dbReference>
<dbReference type="InterPro" id="IPR052162">
    <property type="entry name" value="Sensor_kinase/Photoreceptor"/>
</dbReference>
<evidence type="ECO:0000313" key="10">
    <source>
        <dbReference type="Proteomes" id="UP000000663"/>
    </source>
</evidence>
<dbReference type="Gene3D" id="1.10.10.10">
    <property type="entry name" value="Winged helix-like DNA-binding domain superfamily/Winged helix DNA-binding domain"/>
    <property type="match status" value="1"/>
</dbReference>
<keyword evidence="6" id="KW-0175">Coiled coil</keyword>
<evidence type="ECO:0000256" key="2">
    <source>
        <dbReference type="ARBA" id="ARBA00012438"/>
    </source>
</evidence>
<evidence type="ECO:0000259" key="7">
    <source>
        <dbReference type="PROSITE" id="PS50112"/>
    </source>
</evidence>